<dbReference type="PANTHER" id="PTHR22808:SF1">
    <property type="entry name" value="RNA CYTOSINE-C(5)-METHYLTRANSFERASE NSUN2-RELATED"/>
    <property type="match status" value="1"/>
</dbReference>
<feature type="binding site" evidence="13">
    <location>
        <position position="254"/>
    </location>
    <ligand>
        <name>S-adenosyl-L-methionine</name>
        <dbReference type="ChEBI" id="CHEBI:59789"/>
    </ligand>
</feature>
<evidence type="ECO:0000256" key="2">
    <source>
        <dbReference type="ARBA" id="ARBA00007494"/>
    </source>
</evidence>
<comment type="caution">
    <text evidence="13">Lacks conserved residue(s) required for the propagation of feature annotation.</text>
</comment>
<dbReference type="GO" id="GO:0000049">
    <property type="term" value="F:tRNA binding"/>
    <property type="evidence" value="ECO:0007669"/>
    <property type="project" value="UniProtKB-KW"/>
</dbReference>
<dbReference type="GeneID" id="20077145"/>
<evidence type="ECO:0000256" key="12">
    <source>
        <dbReference type="ARBA" id="ARBA00023242"/>
    </source>
</evidence>
<accession>A0A024USP5</accession>
<evidence type="ECO:0000256" key="9">
    <source>
        <dbReference type="ARBA" id="ARBA00022771"/>
    </source>
</evidence>
<keyword evidence="12" id="KW-0539">Nucleus</keyword>
<dbReference type="InterPro" id="IPR018314">
    <property type="entry name" value="RsmB/NOL1/NOP2-like_CS"/>
</dbReference>
<feature type="binding site" evidence="13">
    <location>
        <position position="198"/>
    </location>
    <ligand>
        <name>S-adenosyl-L-methionine</name>
        <dbReference type="ChEBI" id="CHEBI:59789"/>
    </ligand>
</feature>
<keyword evidence="9" id="KW-0863">Zinc-finger</keyword>
<keyword evidence="4 13" id="KW-0489">Methyltransferase</keyword>
<dbReference type="GO" id="GO:0030488">
    <property type="term" value="P:tRNA methylation"/>
    <property type="evidence" value="ECO:0007669"/>
    <property type="project" value="UniProtKB-ARBA"/>
</dbReference>
<keyword evidence="11 13" id="KW-0694">RNA-binding</keyword>
<feature type="domain" description="SAM-dependent MTase RsmB/NOP-type" evidence="14">
    <location>
        <begin position="52"/>
        <end position="435"/>
    </location>
</feature>
<evidence type="ECO:0000256" key="11">
    <source>
        <dbReference type="ARBA" id="ARBA00022884"/>
    </source>
</evidence>
<evidence type="ECO:0000256" key="10">
    <source>
        <dbReference type="ARBA" id="ARBA00022833"/>
    </source>
</evidence>
<keyword evidence="7" id="KW-0819">tRNA processing</keyword>
<gene>
    <name evidence="15" type="ORF">H310_00095</name>
</gene>
<dbReference type="InterPro" id="IPR057285">
    <property type="entry name" value="Pre-PUA_NSUN2"/>
</dbReference>
<evidence type="ECO:0000256" key="4">
    <source>
        <dbReference type="ARBA" id="ARBA00022603"/>
    </source>
</evidence>
<dbReference type="Pfam" id="PF01189">
    <property type="entry name" value="Methyltr_RsmB-F"/>
    <property type="match status" value="1"/>
</dbReference>
<comment type="subcellular location">
    <subcellularLocation>
        <location evidence="1">Nucleus</location>
    </subcellularLocation>
</comment>
<dbReference type="OrthoDB" id="6093671at2759"/>
<sequence length="710" mass="78126">MTKMATRQPTAAAAKTAPQRQSKVETLAEFKLAFREYLTKTHVASADEMDALMHTLEQPLPVCFRLNLDGLESERLKSLLSTKFQFPLNTYFYNNVAVTPPQSIPWYPQANTAWQVACGRVAFSKAAHELGPVQDFHRCLLEHTDYGNIDRQEAVSMLPVLLLDVQSGHRILDMCASPGSKTTQILDLIQDGMVVANDMNKKRAYMLVHRLSRNTLQSAVVTCGPGQLFPGLYTSDNDRGVLQPTNVFDRVLCDVPCSGDGTLRKSQTLWKEWHIGQGLTLFPTQLALALRGAALVKVGGVMVYSTCSFNPVEDEAVVAELLRRSDGALEVADVSGQLPGLVSRPGRTAWPVGWRSKSKSSAKGHVITRAPHTNELHHWFDEYNDVPAQLQGDRILRCMFPTSDPTIHAALRRCLRLVPTDGDSGGFFIAVLRKTRDLPGGDLQQGLPPLDEVQAGDPPPGYVCKLCSKPGHYMKHCSLFDTVYEPDEPSAKKAKVLEDVEAPAVAVKEEPYHRITDAVWAKLEAFYGLKEDAAFRAALWSRSESSAQINYIHPSIVQACMAGGDALQIVNTGIKVFSKTSDGFFRPTSEGLAVIRPYLTKRVLHFTLDDFQLLVARTDAVPFTALTHVDGHKSTQALAELPLGPAIGVLLMPPSIQGTPTATTTWPLLQDRLLCNLWLGKGSFMPRLSALKRAEMSDLLRAYCGQDVTA</sequence>
<evidence type="ECO:0000259" key="14">
    <source>
        <dbReference type="PROSITE" id="PS51686"/>
    </source>
</evidence>
<dbReference type="InterPro" id="IPR025829">
    <property type="entry name" value="Zn_knuckle_CX2CX3GHX4C"/>
</dbReference>
<reference evidence="15" key="1">
    <citation type="submission" date="2013-12" db="EMBL/GenBank/DDBJ databases">
        <title>The Genome Sequence of Aphanomyces invadans NJM9701.</title>
        <authorList>
            <consortium name="The Broad Institute Genomics Platform"/>
            <person name="Russ C."/>
            <person name="Tyler B."/>
            <person name="van West P."/>
            <person name="Dieguez-Uribeondo J."/>
            <person name="Young S.K."/>
            <person name="Zeng Q."/>
            <person name="Gargeya S."/>
            <person name="Fitzgerald M."/>
            <person name="Abouelleil A."/>
            <person name="Alvarado L."/>
            <person name="Chapman S.B."/>
            <person name="Gainer-Dewar J."/>
            <person name="Goldberg J."/>
            <person name="Griggs A."/>
            <person name="Gujja S."/>
            <person name="Hansen M."/>
            <person name="Howarth C."/>
            <person name="Imamovic A."/>
            <person name="Ireland A."/>
            <person name="Larimer J."/>
            <person name="McCowan C."/>
            <person name="Murphy C."/>
            <person name="Pearson M."/>
            <person name="Poon T.W."/>
            <person name="Priest M."/>
            <person name="Roberts A."/>
            <person name="Saif S."/>
            <person name="Shea T."/>
            <person name="Sykes S."/>
            <person name="Wortman J."/>
            <person name="Nusbaum C."/>
            <person name="Birren B."/>
        </authorList>
    </citation>
    <scope>NUCLEOTIDE SEQUENCE [LARGE SCALE GENOMIC DNA]</scope>
    <source>
        <strain evidence="15">NJM9701</strain>
    </source>
</reference>
<evidence type="ECO:0000256" key="3">
    <source>
        <dbReference type="ARBA" id="ARBA00022555"/>
    </source>
</evidence>
<evidence type="ECO:0000256" key="7">
    <source>
        <dbReference type="ARBA" id="ARBA00022694"/>
    </source>
</evidence>
<keyword evidence="5 13" id="KW-0808">Transferase</keyword>
<name>A0A024USP5_9STRA</name>
<dbReference type="PRINTS" id="PR02008">
    <property type="entry name" value="RCMTFAMILY"/>
</dbReference>
<evidence type="ECO:0000313" key="15">
    <source>
        <dbReference type="EMBL" id="ETW09541.1"/>
    </source>
</evidence>
<evidence type="ECO:0000256" key="6">
    <source>
        <dbReference type="ARBA" id="ARBA00022691"/>
    </source>
</evidence>
<dbReference type="Pfam" id="PF25376">
    <property type="entry name" value="Pre-PUA_NSUN2"/>
    <property type="match status" value="1"/>
</dbReference>
<dbReference type="VEuPathDB" id="FungiDB:H310_00095"/>
<feature type="active site" description="Nucleophile" evidence="13">
    <location>
        <position position="307"/>
    </location>
</feature>
<evidence type="ECO:0000256" key="1">
    <source>
        <dbReference type="ARBA" id="ARBA00004123"/>
    </source>
</evidence>
<dbReference type="GO" id="GO:0016428">
    <property type="term" value="F:tRNA (cytidine-5-)-methyltransferase activity"/>
    <property type="evidence" value="ECO:0007669"/>
    <property type="project" value="InterPro"/>
</dbReference>
<keyword evidence="3" id="KW-0820">tRNA-binding</keyword>
<dbReference type="EMBL" id="KI913952">
    <property type="protein sequence ID" value="ETW09541.1"/>
    <property type="molecule type" value="Genomic_DNA"/>
</dbReference>
<dbReference type="InterPro" id="IPR023270">
    <property type="entry name" value="RCMT_NCL1"/>
</dbReference>
<dbReference type="GO" id="GO:0005634">
    <property type="term" value="C:nucleus"/>
    <property type="evidence" value="ECO:0007669"/>
    <property type="project" value="UniProtKB-SubCell"/>
</dbReference>
<keyword evidence="10" id="KW-0862">Zinc</keyword>
<evidence type="ECO:0000256" key="13">
    <source>
        <dbReference type="PROSITE-ProRule" id="PRU01023"/>
    </source>
</evidence>
<keyword evidence="6 13" id="KW-0949">S-adenosyl-L-methionine</keyword>
<dbReference type="Gene3D" id="3.40.50.150">
    <property type="entry name" value="Vaccinia Virus protein VP39"/>
    <property type="match status" value="1"/>
</dbReference>
<dbReference type="InterPro" id="IPR029063">
    <property type="entry name" value="SAM-dependent_MTases_sf"/>
</dbReference>
<proteinExistence type="inferred from homology"/>
<evidence type="ECO:0000256" key="8">
    <source>
        <dbReference type="ARBA" id="ARBA00022723"/>
    </source>
</evidence>
<organism evidence="15">
    <name type="scientific">Aphanomyces invadans</name>
    <dbReference type="NCBI Taxonomy" id="157072"/>
    <lineage>
        <taxon>Eukaryota</taxon>
        <taxon>Sar</taxon>
        <taxon>Stramenopiles</taxon>
        <taxon>Oomycota</taxon>
        <taxon>Saprolegniomycetes</taxon>
        <taxon>Saprolegniales</taxon>
        <taxon>Verrucalvaceae</taxon>
        <taxon>Aphanomyces</taxon>
    </lineage>
</organism>
<dbReference type="Pfam" id="PF13696">
    <property type="entry name" value="zf-CCHC_2"/>
    <property type="match status" value="1"/>
</dbReference>
<dbReference type="InterPro" id="IPR001678">
    <property type="entry name" value="MeTrfase_RsmB-F_NOP2_dom"/>
</dbReference>
<dbReference type="RefSeq" id="XP_008860952.1">
    <property type="nucleotide sequence ID" value="XM_008862730.1"/>
</dbReference>
<comment type="similarity">
    <text evidence="2 13">Belongs to the class I-like SAM-binding methyltransferase superfamily. RsmB/NOP family.</text>
</comment>
<dbReference type="PROSITE" id="PS51686">
    <property type="entry name" value="SAM_MT_RSMB_NOP"/>
    <property type="match status" value="1"/>
</dbReference>
<keyword evidence="8" id="KW-0479">Metal-binding</keyword>
<dbReference type="AlphaFoldDB" id="A0A024USP5"/>
<dbReference type="PROSITE" id="PS01153">
    <property type="entry name" value="NOL1_NOP2_SUN"/>
    <property type="match status" value="1"/>
</dbReference>
<dbReference type="InterPro" id="IPR023267">
    <property type="entry name" value="RCMT"/>
</dbReference>
<dbReference type="PRINTS" id="PR02011">
    <property type="entry name" value="RCMTNCL1"/>
</dbReference>
<dbReference type="eggNOG" id="KOG2198">
    <property type="taxonomic scope" value="Eukaryota"/>
</dbReference>
<dbReference type="GO" id="GO:0008270">
    <property type="term" value="F:zinc ion binding"/>
    <property type="evidence" value="ECO:0007669"/>
    <property type="project" value="UniProtKB-KW"/>
</dbReference>
<dbReference type="STRING" id="157072.A0A024USP5"/>
<dbReference type="InterPro" id="IPR049560">
    <property type="entry name" value="MeTrfase_RsmB-F_NOP2_cat"/>
</dbReference>
<protein>
    <recommendedName>
        <fullName evidence="14">SAM-dependent MTase RsmB/NOP-type domain-containing protein</fullName>
    </recommendedName>
</protein>
<evidence type="ECO:0000256" key="5">
    <source>
        <dbReference type="ARBA" id="ARBA00022679"/>
    </source>
</evidence>
<dbReference type="PANTHER" id="PTHR22808">
    <property type="entry name" value="NCL1 YEAST -RELATED NOL1/NOP2/FMU SUN DOMAIN-CONTAINING"/>
    <property type="match status" value="1"/>
</dbReference>
<dbReference type="SUPFAM" id="SSF53335">
    <property type="entry name" value="S-adenosyl-L-methionine-dependent methyltransferases"/>
    <property type="match status" value="1"/>
</dbReference>